<evidence type="ECO:0000256" key="1">
    <source>
        <dbReference type="SAM" id="MobiDB-lite"/>
    </source>
</evidence>
<evidence type="ECO:0000313" key="2">
    <source>
        <dbReference type="EMBL" id="GAA0168278.1"/>
    </source>
</evidence>
<gene>
    <name evidence="2" type="ORF">LIER_23029</name>
</gene>
<keyword evidence="3" id="KW-1185">Reference proteome</keyword>
<evidence type="ECO:0008006" key="4">
    <source>
        <dbReference type="Google" id="ProtNLM"/>
    </source>
</evidence>
<reference evidence="2 3" key="1">
    <citation type="submission" date="2024-01" db="EMBL/GenBank/DDBJ databases">
        <title>The complete chloroplast genome sequence of Lithospermum erythrorhizon: insights into the phylogenetic relationship among Boraginaceae species and the maternal lineages of purple gromwells.</title>
        <authorList>
            <person name="Okada T."/>
            <person name="Watanabe K."/>
        </authorList>
    </citation>
    <scope>NUCLEOTIDE SEQUENCE [LARGE SCALE GENOMIC DNA]</scope>
</reference>
<proteinExistence type="predicted"/>
<feature type="region of interest" description="Disordered" evidence="1">
    <location>
        <begin position="1"/>
        <end position="60"/>
    </location>
</feature>
<evidence type="ECO:0000313" key="3">
    <source>
        <dbReference type="Proteomes" id="UP001454036"/>
    </source>
</evidence>
<feature type="compositionally biased region" description="Polar residues" evidence="1">
    <location>
        <begin position="35"/>
        <end position="55"/>
    </location>
</feature>
<comment type="caution">
    <text evidence="2">The sequence shown here is derived from an EMBL/GenBank/DDBJ whole genome shotgun (WGS) entry which is preliminary data.</text>
</comment>
<feature type="region of interest" description="Disordered" evidence="1">
    <location>
        <begin position="556"/>
        <end position="576"/>
    </location>
</feature>
<organism evidence="2 3">
    <name type="scientific">Lithospermum erythrorhizon</name>
    <name type="common">Purple gromwell</name>
    <name type="synonym">Lithospermum officinale var. erythrorhizon</name>
    <dbReference type="NCBI Taxonomy" id="34254"/>
    <lineage>
        <taxon>Eukaryota</taxon>
        <taxon>Viridiplantae</taxon>
        <taxon>Streptophyta</taxon>
        <taxon>Embryophyta</taxon>
        <taxon>Tracheophyta</taxon>
        <taxon>Spermatophyta</taxon>
        <taxon>Magnoliopsida</taxon>
        <taxon>eudicotyledons</taxon>
        <taxon>Gunneridae</taxon>
        <taxon>Pentapetalae</taxon>
        <taxon>asterids</taxon>
        <taxon>lamiids</taxon>
        <taxon>Boraginales</taxon>
        <taxon>Boraginaceae</taxon>
        <taxon>Boraginoideae</taxon>
        <taxon>Lithospermeae</taxon>
        <taxon>Lithospermum</taxon>
    </lineage>
</organism>
<dbReference type="Proteomes" id="UP001454036">
    <property type="component" value="Unassembled WGS sequence"/>
</dbReference>
<dbReference type="EMBL" id="BAABME010006406">
    <property type="protein sequence ID" value="GAA0168278.1"/>
    <property type="molecule type" value="Genomic_DNA"/>
</dbReference>
<protein>
    <recommendedName>
        <fullName evidence="4">DUF4283 domain-containing protein</fullName>
    </recommendedName>
</protein>
<name>A0AAV3QX84_LITER</name>
<dbReference type="AlphaFoldDB" id="A0AAV3QX84"/>
<accession>A0AAV3QX84</accession>
<sequence length="576" mass="63753">MADGEQIQSPPPHEVGVDPPINTSLSYSKPPLFSAFTQGQRKKQSQPLAVNTKAQSLEDGEIPPSSPLMCHQVPLHNPLKKSNPFITHKLSKVTRKHFLSRRFRPLTQHLYVKIHFLSSLYQSLKGNLGSCLKALRRKPSSVTINDISLRPVEGIWLKVFYDVVPPYCTYCLHIGHHVDVCKKGKSLILAEVAQPVEKLGLGNSAFKVFDESSQPGAPSIFAPSTSIPAGVNYKDEQKATQSQIWIEVQGTNVLKSQKMTTYHKDKDLPTKNKFSSVLLPASSGSDICVDSTVLLSRTGLAKETYKIKGVQLVAKNGDAQTVLQVENEAIPQDALVVQNSPKQLSEQSGNKVNNHVDGSENLVATQLVENKVCTSADSVDEEEQQTKAKFNELVARQECNKGLPLKHKAIVKSDKTQKITKIDTEAKKSVDIVEKEKIPRTEQQGGKKQHISKDDSYVKQIMQGKHSNKQGNSHTNLPPNVDFMFPNDEGIENGINYYHKPGIMLLARRSLSPIGRSSPKLVSLRKKVKYIEIGEDNTVMHELTGHSEEYQSAFEKVCRNKSSSHGEKQPSPNGPG</sequence>